<name>K2PPB2_9FLAO</name>
<organism evidence="1 2">
    <name type="scientific">Galbibacter marinus</name>
    <dbReference type="NCBI Taxonomy" id="555500"/>
    <lineage>
        <taxon>Bacteria</taxon>
        <taxon>Pseudomonadati</taxon>
        <taxon>Bacteroidota</taxon>
        <taxon>Flavobacteriia</taxon>
        <taxon>Flavobacteriales</taxon>
        <taxon>Flavobacteriaceae</taxon>
        <taxon>Galbibacter</taxon>
    </lineage>
</organism>
<dbReference type="Proteomes" id="UP000007364">
    <property type="component" value="Unassembled WGS sequence"/>
</dbReference>
<gene>
    <name evidence="1" type="ORF">I215_13053</name>
</gene>
<proteinExistence type="predicted"/>
<dbReference type="EMBL" id="AMSG01000024">
    <property type="protein sequence ID" value="EKF54345.1"/>
    <property type="molecule type" value="Genomic_DNA"/>
</dbReference>
<reference evidence="1 2" key="1">
    <citation type="journal article" date="2012" name="J. Bacteriol.">
        <title>Genome Sequence of Galbibacter marinum Type Strain ck-I2-15.</title>
        <authorList>
            <person name="Lai Q."/>
            <person name="Li C."/>
            <person name="Shao Z."/>
        </authorList>
    </citation>
    <scope>NUCLEOTIDE SEQUENCE [LARGE SCALE GENOMIC DNA]</scope>
    <source>
        <strain evidence="2">ck-I2-15</strain>
    </source>
</reference>
<comment type="caution">
    <text evidence="1">The sequence shown here is derived from an EMBL/GenBank/DDBJ whole genome shotgun (WGS) entry which is preliminary data.</text>
</comment>
<keyword evidence="2" id="KW-1185">Reference proteome</keyword>
<evidence type="ECO:0000313" key="2">
    <source>
        <dbReference type="Proteomes" id="UP000007364"/>
    </source>
</evidence>
<evidence type="ECO:0000313" key="1">
    <source>
        <dbReference type="EMBL" id="EKF54345.1"/>
    </source>
</evidence>
<protein>
    <submittedName>
        <fullName evidence="1">Uncharacterized protein</fullName>
    </submittedName>
</protein>
<sequence length="270" mass="31700">MFNKIRVLAILSVVFTCVISCDDSLDEIFQESVQINREHLLKSIKITNNDSKVGKLYEFNYSQKQDTLLFINTTIVPGDDPEEGDDYQSPELKFEYNEDNGELKNFESLVEGQQGEEGIVYLDLLIPNPYNDPKPEFYVLEQDRYSNPTLLRMIVKEDEEVKLLYVNITYDTELNPYKPYLELAGVIEAADSKANISGRRQFFTSEFLPTFNPTNIEFWNENQLEHRYWFIPEYDEKYRITKANVYYKDDAQLHLSTKTVEYSYLDSTIK</sequence>
<dbReference type="AlphaFoldDB" id="K2PPB2"/>
<accession>K2PPB2</accession>